<dbReference type="GO" id="GO:0032259">
    <property type="term" value="P:methylation"/>
    <property type="evidence" value="ECO:0007669"/>
    <property type="project" value="UniProtKB-KW"/>
</dbReference>
<keyword evidence="2" id="KW-0489">Methyltransferase</keyword>
<evidence type="ECO:0000313" key="2">
    <source>
        <dbReference type="EMBL" id="WLR42280.1"/>
    </source>
</evidence>
<keyword evidence="3" id="KW-1185">Reference proteome</keyword>
<keyword evidence="2" id="KW-0808">Transferase</keyword>
<name>A0ABY9JS94_9BACI</name>
<feature type="domain" description="Methyltransferase type 11" evidence="1">
    <location>
        <begin position="45"/>
        <end position="138"/>
    </location>
</feature>
<dbReference type="EMBL" id="CP129013">
    <property type="protein sequence ID" value="WLR42280.1"/>
    <property type="molecule type" value="Genomic_DNA"/>
</dbReference>
<reference evidence="2 3" key="1">
    <citation type="submission" date="2023-06" db="EMBL/GenBank/DDBJ databases">
        <title>Five Gram-positive bacteria isolated from mangrove sediments in Shenzhen, Guangdong, China.</title>
        <authorList>
            <person name="Yu S."/>
            <person name="Zheng W."/>
            <person name="Huang Y."/>
        </authorList>
    </citation>
    <scope>NUCLEOTIDE SEQUENCE [LARGE SCALE GENOMIC DNA]</scope>
    <source>
        <strain evidence="2 3">SaN35-3</strain>
    </source>
</reference>
<organism evidence="2 3">
    <name type="scientific">Bacillus carboniphilus</name>
    <dbReference type="NCBI Taxonomy" id="86663"/>
    <lineage>
        <taxon>Bacteria</taxon>
        <taxon>Bacillati</taxon>
        <taxon>Bacillota</taxon>
        <taxon>Bacilli</taxon>
        <taxon>Bacillales</taxon>
        <taxon>Bacillaceae</taxon>
        <taxon>Bacillus</taxon>
    </lineage>
</organism>
<evidence type="ECO:0000259" key="1">
    <source>
        <dbReference type="Pfam" id="PF08241"/>
    </source>
</evidence>
<dbReference type="Gene3D" id="3.40.50.150">
    <property type="entry name" value="Vaccinia Virus protein VP39"/>
    <property type="match status" value="1"/>
</dbReference>
<dbReference type="CDD" id="cd02440">
    <property type="entry name" value="AdoMet_MTases"/>
    <property type="match status" value="1"/>
</dbReference>
<accession>A0ABY9JS94</accession>
<dbReference type="EC" id="2.1.1.-" evidence="2"/>
<dbReference type="InterPro" id="IPR013216">
    <property type="entry name" value="Methyltransf_11"/>
</dbReference>
<dbReference type="RefSeq" id="WP_226542637.1">
    <property type="nucleotide sequence ID" value="NZ_CP129013.1"/>
</dbReference>
<dbReference type="Pfam" id="PF08241">
    <property type="entry name" value="Methyltransf_11"/>
    <property type="match status" value="1"/>
</dbReference>
<gene>
    <name evidence="2" type="ORF">LC087_16370</name>
</gene>
<dbReference type="GO" id="GO:0008168">
    <property type="term" value="F:methyltransferase activity"/>
    <property type="evidence" value="ECO:0007669"/>
    <property type="project" value="UniProtKB-KW"/>
</dbReference>
<dbReference type="InterPro" id="IPR029063">
    <property type="entry name" value="SAM-dependent_MTases_sf"/>
</dbReference>
<dbReference type="SUPFAM" id="SSF53335">
    <property type="entry name" value="S-adenosyl-L-methionine-dependent methyltransferases"/>
    <property type="match status" value="1"/>
</dbReference>
<proteinExistence type="predicted"/>
<protein>
    <submittedName>
        <fullName evidence="2">Class I SAM-dependent methyltransferase</fullName>
        <ecNumber evidence="2">2.1.1.-</ecNumber>
    </submittedName>
</protein>
<sequence>MKTTNYTAIAEKYDKNQYRVGEVKVDQDLQAYIEKNKDQTEIHVLDLSCGTGLYLEKQTTFFKENKMKWYGLDLSEAMLKKAKEKVDHVEYTHGDAENMPFSSGKFDFISNNYAFHHYKNKEKALNEMDRVLKKGGIYKMHNIAIHDMTKLWMYHYFPSTYHEDLKRFWQKDVIFNELTQRGFQVEINIDYKMEQIHVKDILNFAENRDISALTLIRDEEYQEGVEKMRFDLKNDPNKTIVNDFADMFCLARKV</sequence>
<dbReference type="PANTHER" id="PTHR43591:SF110">
    <property type="entry name" value="RHODANESE DOMAIN-CONTAINING PROTEIN"/>
    <property type="match status" value="1"/>
</dbReference>
<dbReference type="PANTHER" id="PTHR43591">
    <property type="entry name" value="METHYLTRANSFERASE"/>
    <property type="match status" value="1"/>
</dbReference>
<dbReference type="Proteomes" id="UP001197974">
    <property type="component" value="Chromosome"/>
</dbReference>
<evidence type="ECO:0000313" key="3">
    <source>
        <dbReference type="Proteomes" id="UP001197974"/>
    </source>
</evidence>